<dbReference type="InterPro" id="IPR006574">
    <property type="entry name" value="PRY"/>
</dbReference>
<name>A0A6P7I0I4_9TELE</name>
<dbReference type="Pfam" id="PF13765">
    <property type="entry name" value="PRY"/>
    <property type="match status" value="1"/>
</dbReference>
<dbReference type="SMART" id="SM00368">
    <property type="entry name" value="LRR_RI"/>
    <property type="match status" value="3"/>
</dbReference>
<dbReference type="InterPro" id="IPR001870">
    <property type="entry name" value="B30.2/SPRY"/>
</dbReference>
<dbReference type="AlphaFoldDB" id="A0A6P7I0I4"/>
<dbReference type="PROSITE" id="PS50188">
    <property type="entry name" value="B302_SPRY"/>
    <property type="match status" value="1"/>
</dbReference>
<dbReference type="Pfam" id="PF00622">
    <property type="entry name" value="SPRY"/>
    <property type="match status" value="1"/>
</dbReference>
<dbReference type="Gene3D" id="3.80.10.10">
    <property type="entry name" value="Ribonuclease Inhibitor"/>
    <property type="match status" value="1"/>
</dbReference>
<evidence type="ECO:0000313" key="4">
    <source>
        <dbReference type="Proteomes" id="UP000515145"/>
    </source>
</evidence>
<dbReference type="InterPro" id="IPR051261">
    <property type="entry name" value="NLR"/>
</dbReference>
<dbReference type="InterPro" id="IPR043136">
    <property type="entry name" value="B30.2/SPRY_sf"/>
</dbReference>
<dbReference type="Gene3D" id="2.60.120.920">
    <property type="match status" value="1"/>
</dbReference>
<keyword evidence="4" id="KW-1185">Reference proteome</keyword>
<dbReference type="InterPro" id="IPR003877">
    <property type="entry name" value="SPRY_dom"/>
</dbReference>
<dbReference type="PROSITE" id="PS51450">
    <property type="entry name" value="LRR"/>
    <property type="match status" value="1"/>
</dbReference>
<keyword evidence="1" id="KW-0433">Leucine-rich repeat</keyword>
<dbReference type="InterPro" id="IPR032675">
    <property type="entry name" value="LRR_dom_sf"/>
</dbReference>
<dbReference type="SMART" id="SM00589">
    <property type="entry name" value="PRY"/>
    <property type="match status" value="1"/>
</dbReference>
<dbReference type="Pfam" id="PF13516">
    <property type="entry name" value="LRR_6"/>
    <property type="match status" value="2"/>
</dbReference>
<protein>
    <submittedName>
        <fullName evidence="5">NACHT, LRR and PYD domains-containing protein 14-like</fullName>
    </submittedName>
</protein>
<gene>
    <name evidence="5" type="primary">LOC114432450</name>
</gene>
<dbReference type="GeneID" id="114432450"/>
<dbReference type="InParanoid" id="A0A6P7I0I4"/>
<proteinExistence type="predicted"/>
<dbReference type="SUPFAM" id="SSF49899">
    <property type="entry name" value="Concanavalin A-like lectins/glucanases"/>
    <property type="match status" value="1"/>
</dbReference>
<keyword evidence="2" id="KW-0677">Repeat</keyword>
<dbReference type="SUPFAM" id="SSF52047">
    <property type="entry name" value="RNI-like"/>
    <property type="match status" value="1"/>
</dbReference>
<dbReference type="OrthoDB" id="9903688at2759"/>
<dbReference type="SMART" id="SM00449">
    <property type="entry name" value="SPRY"/>
    <property type="match status" value="1"/>
</dbReference>
<reference evidence="5" key="1">
    <citation type="submission" date="2025-08" db="UniProtKB">
        <authorList>
            <consortium name="RefSeq"/>
        </authorList>
    </citation>
    <scope>IDENTIFICATION</scope>
</reference>
<dbReference type="RefSeq" id="XP_028256272.1">
    <property type="nucleotide sequence ID" value="XM_028400471.1"/>
</dbReference>
<feature type="domain" description="B30.2/SPRY" evidence="3">
    <location>
        <begin position="125"/>
        <end position="327"/>
    </location>
</feature>
<evidence type="ECO:0000256" key="2">
    <source>
        <dbReference type="ARBA" id="ARBA00022737"/>
    </source>
</evidence>
<sequence>MTYNSNIFPLSSCNLSERSCEALSSVLSSLSSSLRELDLSNNNLQDSGVKLLAAGLDNPQCRLGTLRLSGCLITERGCASLASALRSNPSHLRELDLRYNYLGDSGVKLLSSAIERQQCKLDTFRVGQDGEQWLKPGLKKYFCELEVNTNSVHRNLRLSDNNRKVIRVEEEQPYPDHQDRFDCWWQLLCTNGLTGRCYWEVEWTGVVRVSLSYRGIRKKGNSTDCWFGGNDHSWSLSCYDCTGYSAWHDNRGTTIHCSSSSSSSSASHRVAVYVDCPAGILSFYKVLSDTLIHLHTFNTTFTQPLYAGFGFWSSGPSVSLCSPQQLQLYRLNVDSE</sequence>
<evidence type="ECO:0000313" key="5">
    <source>
        <dbReference type="RefSeq" id="XP_028256272.1"/>
    </source>
</evidence>
<organism evidence="4 5">
    <name type="scientific">Parambassis ranga</name>
    <name type="common">Indian glassy fish</name>
    <dbReference type="NCBI Taxonomy" id="210632"/>
    <lineage>
        <taxon>Eukaryota</taxon>
        <taxon>Metazoa</taxon>
        <taxon>Chordata</taxon>
        <taxon>Craniata</taxon>
        <taxon>Vertebrata</taxon>
        <taxon>Euteleostomi</taxon>
        <taxon>Actinopterygii</taxon>
        <taxon>Neopterygii</taxon>
        <taxon>Teleostei</taxon>
        <taxon>Neoteleostei</taxon>
        <taxon>Acanthomorphata</taxon>
        <taxon>Ovalentaria</taxon>
        <taxon>Ambassidae</taxon>
        <taxon>Parambassis</taxon>
    </lineage>
</organism>
<accession>A0A6P7I0I4</accession>
<dbReference type="InterPro" id="IPR001611">
    <property type="entry name" value="Leu-rich_rpt"/>
</dbReference>
<dbReference type="CDD" id="cd16040">
    <property type="entry name" value="SPRY_PRY_SNTX"/>
    <property type="match status" value="1"/>
</dbReference>
<dbReference type="InterPro" id="IPR013320">
    <property type="entry name" value="ConA-like_dom_sf"/>
</dbReference>
<dbReference type="Proteomes" id="UP000515145">
    <property type="component" value="Chromosome 2"/>
</dbReference>
<evidence type="ECO:0000256" key="1">
    <source>
        <dbReference type="ARBA" id="ARBA00022614"/>
    </source>
</evidence>
<evidence type="ECO:0000259" key="3">
    <source>
        <dbReference type="PROSITE" id="PS50188"/>
    </source>
</evidence>
<dbReference type="PANTHER" id="PTHR24106">
    <property type="entry name" value="NACHT, LRR AND CARD DOMAINS-CONTAINING"/>
    <property type="match status" value="1"/>
</dbReference>